<dbReference type="InterPro" id="IPR018094">
    <property type="entry name" value="Thymidylate_kinase"/>
</dbReference>
<organism evidence="12 13">
    <name type="scientific">Lactobacillus xylocopicola</name>
    <dbReference type="NCBI Taxonomy" id="2976676"/>
    <lineage>
        <taxon>Bacteria</taxon>
        <taxon>Bacillati</taxon>
        <taxon>Bacillota</taxon>
        <taxon>Bacilli</taxon>
        <taxon>Lactobacillales</taxon>
        <taxon>Lactobacillaceae</taxon>
        <taxon>Lactobacillus</taxon>
    </lineage>
</organism>
<dbReference type="SUPFAM" id="SSF52540">
    <property type="entry name" value="P-loop containing nucleoside triphosphate hydrolases"/>
    <property type="match status" value="1"/>
</dbReference>
<accession>A0ABM8BHP8</accession>
<evidence type="ECO:0000313" key="13">
    <source>
        <dbReference type="Proteomes" id="UP001321741"/>
    </source>
</evidence>
<dbReference type="HAMAP" id="MF_00165">
    <property type="entry name" value="Thymidylate_kinase"/>
    <property type="match status" value="1"/>
</dbReference>
<dbReference type="GO" id="GO:0016301">
    <property type="term" value="F:kinase activity"/>
    <property type="evidence" value="ECO:0007669"/>
    <property type="project" value="UniProtKB-KW"/>
</dbReference>
<protein>
    <recommendedName>
        <fullName evidence="3 10">Thymidylate kinase</fullName>
        <ecNumber evidence="2 10">2.7.4.9</ecNumber>
    </recommendedName>
    <alternativeName>
        <fullName evidence="10">dTMP kinase</fullName>
    </alternativeName>
</protein>
<evidence type="ECO:0000256" key="4">
    <source>
        <dbReference type="ARBA" id="ARBA00022679"/>
    </source>
</evidence>
<keyword evidence="13" id="KW-1185">Reference proteome</keyword>
<evidence type="ECO:0000256" key="3">
    <source>
        <dbReference type="ARBA" id="ARBA00017144"/>
    </source>
</evidence>
<keyword evidence="8 10" id="KW-0067">ATP-binding</keyword>
<dbReference type="EC" id="2.7.4.9" evidence="2 10"/>
<keyword evidence="4 10" id="KW-0808">Transferase</keyword>
<comment type="catalytic activity">
    <reaction evidence="9 10">
        <text>dTMP + ATP = dTDP + ADP</text>
        <dbReference type="Rhea" id="RHEA:13517"/>
        <dbReference type="ChEBI" id="CHEBI:30616"/>
        <dbReference type="ChEBI" id="CHEBI:58369"/>
        <dbReference type="ChEBI" id="CHEBI:63528"/>
        <dbReference type="ChEBI" id="CHEBI:456216"/>
        <dbReference type="EC" id="2.7.4.9"/>
    </reaction>
</comment>
<evidence type="ECO:0000256" key="9">
    <source>
        <dbReference type="ARBA" id="ARBA00048743"/>
    </source>
</evidence>
<keyword evidence="7 10" id="KW-0418">Kinase</keyword>
<feature type="domain" description="Thymidylate kinase-like" evidence="11">
    <location>
        <begin position="8"/>
        <end position="198"/>
    </location>
</feature>
<dbReference type="InterPro" id="IPR027417">
    <property type="entry name" value="P-loop_NTPase"/>
</dbReference>
<dbReference type="Pfam" id="PF02223">
    <property type="entry name" value="Thymidylate_kin"/>
    <property type="match status" value="1"/>
</dbReference>
<dbReference type="PANTHER" id="PTHR10344:SF4">
    <property type="entry name" value="UMP-CMP KINASE 2, MITOCHONDRIAL"/>
    <property type="match status" value="1"/>
</dbReference>
<evidence type="ECO:0000256" key="6">
    <source>
        <dbReference type="ARBA" id="ARBA00022741"/>
    </source>
</evidence>
<comment type="function">
    <text evidence="10">Phosphorylation of dTMP to form dTDP in both de novo and salvage pathways of dTTP synthesis.</text>
</comment>
<evidence type="ECO:0000256" key="8">
    <source>
        <dbReference type="ARBA" id="ARBA00022840"/>
    </source>
</evidence>
<reference evidence="12 13" key="1">
    <citation type="journal article" date="2023" name="Microbiol. Spectr.">
        <title>Symbiosis of Carpenter Bees with Uncharacterized Lactic Acid Bacteria Showing NAD Auxotrophy.</title>
        <authorList>
            <person name="Kawasaki S."/>
            <person name="Ozawa K."/>
            <person name="Mori T."/>
            <person name="Yamamoto A."/>
            <person name="Ito M."/>
            <person name="Ohkuma M."/>
            <person name="Sakamoto M."/>
            <person name="Matsutani M."/>
        </authorList>
    </citation>
    <scope>NUCLEOTIDE SEQUENCE [LARGE SCALE GENOMIC DNA]</scope>
    <source>
        <strain evidence="12 13">Kim32-2</strain>
    </source>
</reference>
<dbReference type="Proteomes" id="UP001321741">
    <property type="component" value="Chromosome"/>
</dbReference>
<dbReference type="RefSeq" id="WP_317637059.1">
    <property type="nucleotide sequence ID" value="NZ_AP026803.1"/>
</dbReference>
<name>A0ABM8BHP8_9LACO</name>
<dbReference type="Gene3D" id="3.40.50.300">
    <property type="entry name" value="P-loop containing nucleotide triphosphate hydrolases"/>
    <property type="match status" value="1"/>
</dbReference>
<proteinExistence type="inferred from homology"/>
<sequence>MKSFFISFEGPDGSGKSTVLEQVVARIGPRLKTQYLVTREPGGSVIAEKIRQLILDPTNEKMAAKTEALLYAAARSQHMGETIIPALKSGKVIFADRFVDSSLAYQGVGRKLGIFPVKQINDFATSKIEPDLTLFLDVKPAVGLARIAKVRAGQKDRLEQEQLTFHEQVYQGYQEVKQAYPDRIKVVNASGPLEQVVEACVKIIANQIPTELLKDGF</sequence>
<dbReference type="CDD" id="cd01672">
    <property type="entry name" value="TMPK"/>
    <property type="match status" value="1"/>
</dbReference>
<evidence type="ECO:0000259" key="11">
    <source>
        <dbReference type="Pfam" id="PF02223"/>
    </source>
</evidence>
<evidence type="ECO:0000256" key="5">
    <source>
        <dbReference type="ARBA" id="ARBA00022727"/>
    </source>
</evidence>
<dbReference type="NCBIfam" id="TIGR00041">
    <property type="entry name" value="DTMP_kinase"/>
    <property type="match status" value="1"/>
</dbReference>
<dbReference type="PANTHER" id="PTHR10344">
    <property type="entry name" value="THYMIDYLATE KINASE"/>
    <property type="match status" value="1"/>
</dbReference>
<dbReference type="InterPro" id="IPR039430">
    <property type="entry name" value="Thymidylate_kin-like_dom"/>
</dbReference>
<evidence type="ECO:0000256" key="10">
    <source>
        <dbReference type="HAMAP-Rule" id="MF_00165"/>
    </source>
</evidence>
<gene>
    <name evidence="10 12" type="primary">tmk</name>
    <name evidence="12" type="ORF">KIM322_10780</name>
</gene>
<evidence type="ECO:0000256" key="1">
    <source>
        <dbReference type="ARBA" id="ARBA00009776"/>
    </source>
</evidence>
<feature type="binding site" evidence="10">
    <location>
        <begin position="10"/>
        <end position="17"/>
    </location>
    <ligand>
        <name>ATP</name>
        <dbReference type="ChEBI" id="CHEBI:30616"/>
    </ligand>
</feature>
<keyword evidence="5 10" id="KW-0545">Nucleotide biosynthesis</keyword>
<comment type="similarity">
    <text evidence="1 10">Belongs to the thymidylate kinase family.</text>
</comment>
<evidence type="ECO:0000256" key="2">
    <source>
        <dbReference type="ARBA" id="ARBA00012980"/>
    </source>
</evidence>
<evidence type="ECO:0000256" key="7">
    <source>
        <dbReference type="ARBA" id="ARBA00022777"/>
    </source>
</evidence>
<evidence type="ECO:0000313" key="12">
    <source>
        <dbReference type="EMBL" id="BDR60817.1"/>
    </source>
</evidence>
<dbReference type="EMBL" id="AP026803">
    <property type="protein sequence ID" value="BDR60817.1"/>
    <property type="molecule type" value="Genomic_DNA"/>
</dbReference>
<keyword evidence="6 10" id="KW-0547">Nucleotide-binding</keyword>